<evidence type="ECO:0000256" key="3">
    <source>
        <dbReference type="ARBA" id="ARBA00022692"/>
    </source>
</evidence>
<gene>
    <name evidence="8" type="ORF">TST_1142</name>
</gene>
<evidence type="ECO:0000259" key="7">
    <source>
        <dbReference type="Pfam" id="PF13190"/>
    </source>
</evidence>
<keyword evidence="5 6" id="KW-0472">Membrane</keyword>
<dbReference type="GO" id="GO:0005886">
    <property type="term" value="C:plasma membrane"/>
    <property type="evidence" value="ECO:0007669"/>
    <property type="project" value="UniProtKB-SubCell"/>
</dbReference>
<name>A0A0S3QUD7_THET7</name>
<dbReference type="Proteomes" id="UP000063234">
    <property type="component" value="Chromosome"/>
</dbReference>
<proteinExistence type="predicted"/>
<dbReference type="AlphaFoldDB" id="A0A0S3QUD7"/>
<keyword evidence="3 6" id="KW-0812">Transmembrane</keyword>
<dbReference type="Pfam" id="PF13190">
    <property type="entry name" value="PDGLE"/>
    <property type="match status" value="1"/>
</dbReference>
<comment type="subcellular location">
    <subcellularLocation>
        <location evidence="1">Cell membrane</location>
    </subcellularLocation>
</comment>
<dbReference type="RefSeq" id="WP_070098519.1">
    <property type="nucleotide sequence ID" value="NZ_AP013035.1"/>
</dbReference>
<organism evidence="8 9">
    <name type="scientific">Thermosulfidibacter takaii (strain DSM 17441 / JCM 13301 / NBRC 103674 / ABI70S6)</name>
    <dbReference type="NCBI Taxonomy" id="1298851"/>
    <lineage>
        <taxon>Bacteria</taxon>
        <taxon>Pseudomonadati</taxon>
        <taxon>Thermosulfidibacterota</taxon>
        <taxon>Thermosulfidibacteria</taxon>
        <taxon>Thermosulfidibacterales</taxon>
        <taxon>Thermosulfidibacteraceae</taxon>
    </lineage>
</organism>
<reference evidence="9" key="1">
    <citation type="journal article" date="2018" name="Science">
        <title>A primordial and reversible TCA cycle in a facultatively chemolithoautotrophic thermophile.</title>
        <authorList>
            <person name="Nunoura T."/>
            <person name="Chikaraishi Y."/>
            <person name="Izaki R."/>
            <person name="Suwa T."/>
            <person name="Sato T."/>
            <person name="Harada T."/>
            <person name="Mori K."/>
            <person name="Kato Y."/>
            <person name="Miyazaki M."/>
            <person name="Shimamura S."/>
            <person name="Yanagawa K."/>
            <person name="Shuto A."/>
            <person name="Ohkouchi N."/>
            <person name="Fujita N."/>
            <person name="Takaki Y."/>
            <person name="Atomi H."/>
            <person name="Takai K."/>
        </authorList>
    </citation>
    <scope>NUCLEOTIDE SEQUENCE [LARGE SCALE GENOMIC DNA]</scope>
    <source>
        <strain evidence="9">DSM 17441 / JCM 13301 / NBRC 103674 / ABI70S6</strain>
    </source>
</reference>
<evidence type="ECO:0000256" key="1">
    <source>
        <dbReference type="ARBA" id="ARBA00004236"/>
    </source>
</evidence>
<dbReference type="InterPro" id="IPR025937">
    <property type="entry name" value="PDGLE_dom"/>
</dbReference>
<dbReference type="KEGG" id="ttk:TST_1142"/>
<dbReference type="STRING" id="1298851.TST_1142"/>
<evidence type="ECO:0000313" key="9">
    <source>
        <dbReference type="Proteomes" id="UP000063234"/>
    </source>
</evidence>
<accession>A0A0S3QUD7</accession>
<keyword evidence="2" id="KW-1003">Cell membrane</keyword>
<evidence type="ECO:0000256" key="6">
    <source>
        <dbReference type="SAM" id="Phobius"/>
    </source>
</evidence>
<feature type="transmembrane region" description="Helical" evidence="6">
    <location>
        <begin position="64"/>
        <end position="89"/>
    </location>
</feature>
<evidence type="ECO:0000256" key="4">
    <source>
        <dbReference type="ARBA" id="ARBA00022989"/>
    </source>
</evidence>
<evidence type="ECO:0000313" key="8">
    <source>
        <dbReference type="EMBL" id="BAT71934.1"/>
    </source>
</evidence>
<dbReference type="EMBL" id="AP013035">
    <property type="protein sequence ID" value="BAT71934.1"/>
    <property type="molecule type" value="Genomic_DNA"/>
</dbReference>
<protein>
    <submittedName>
        <fullName evidence="8">Cobalt/nickel transport system permease</fullName>
    </submittedName>
</protein>
<evidence type="ECO:0000256" key="2">
    <source>
        <dbReference type="ARBA" id="ARBA00022475"/>
    </source>
</evidence>
<feature type="domain" description="PDGLE" evidence="7">
    <location>
        <begin position="6"/>
        <end position="89"/>
    </location>
</feature>
<evidence type="ECO:0000256" key="5">
    <source>
        <dbReference type="ARBA" id="ARBA00023136"/>
    </source>
</evidence>
<keyword evidence="4 6" id="KW-1133">Transmembrane helix</keyword>
<keyword evidence="9" id="KW-1185">Reference proteome</keyword>
<sequence>MAKKEYMWGVFIAILLALLSPLASSYPDGLEKVAERLGFISRAKDAPFKIMPDYIFPGIRNETLATILAGVTGVLIVLILSIIATRLLVRRNAAQFHR</sequence>